<evidence type="ECO:0000313" key="1">
    <source>
        <dbReference type="EMBL" id="KAJ8114985.1"/>
    </source>
</evidence>
<proteinExistence type="predicted"/>
<organism evidence="1 2">
    <name type="scientific">Boeremia exigua</name>
    <dbReference type="NCBI Taxonomy" id="749465"/>
    <lineage>
        <taxon>Eukaryota</taxon>
        <taxon>Fungi</taxon>
        <taxon>Dikarya</taxon>
        <taxon>Ascomycota</taxon>
        <taxon>Pezizomycotina</taxon>
        <taxon>Dothideomycetes</taxon>
        <taxon>Pleosporomycetidae</taxon>
        <taxon>Pleosporales</taxon>
        <taxon>Pleosporineae</taxon>
        <taxon>Didymellaceae</taxon>
        <taxon>Boeremia</taxon>
    </lineage>
</organism>
<protein>
    <submittedName>
        <fullName evidence="1">Uncharacterized protein</fullName>
    </submittedName>
</protein>
<evidence type="ECO:0000313" key="2">
    <source>
        <dbReference type="Proteomes" id="UP001153331"/>
    </source>
</evidence>
<accession>A0ACC2III4</accession>
<sequence>MSCENCKTGFEWNGTTSGTETTLNSSKAYVSGDSKDAAILIVTDIFGWTLPNIRLIADHFASESQATVYVPDLFDGEVVDPGALSDPEKAKNFDLMEFLGRHNKEVRWQQIKEYAQTLKKQYKKVIAIGYCYGAWACFKLGADPQLIDAISVAHPSLVEKAEIDAVKVPIQILAPENDFAFTDELKKYSLEKLPQLNIPWEYVHFPGVSHGFAARGDPSDPTQKAALEKAKRDAVKFFSEMQAASIESGKLKMLCSVGKQDEATIGVLWWATERLMTSERFEDHCDLIKARLGLEPFTFNSITIIASLLAALGSSRAIERRETNKPVFIHYMIGEITEEHTRRDIVDAKALGFDAFALNYGKSGHHIYQNQALLTVPPDQFAYWSNNTVKHLFKNADDLGFGLFFSFDHAAGHLSDPNQYADYLKDYVKRDSYFKYKGKPIVSTFGGEAVSDSQWSSFKSRVGDVLIMPGFYQTKPDSVFTNRGSIDGVFNWNSWPTSNSDKGVVPTTDDKAFQSEAKSASKLFMMGISPVQFKHLDTGNNWYRRGEDNLEYRFSQALDLQPDMLELQTWNDAGEGHYMGNLWSEPMTSSPNIQALVKDRDHKGYWQVLPAFIEAWKRGDKTTTSMMPTNGKPVQGVFWHHTLTVDADCGSDPLAKSGDIKKAAEDAVSGIVLVAKGQKNLVAVVNVGTKELGKQNLVEGYNKFKFTGLSPGKVQLEIWDGSTMIAGGYGKLEVTNSASLCNYNFQIVGLPS</sequence>
<dbReference type="EMBL" id="JAPHNI010000164">
    <property type="protein sequence ID" value="KAJ8114985.1"/>
    <property type="molecule type" value="Genomic_DNA"/>
</dbReference>
<dbReference type="Proteomes" id="UP001153331">
    <property type="component" value="Unassembled WGS sequence"/>
</dbReference>
<comment type="caution">
    <text evidence="1">The sequence shown here is derived from an EMBL/GenBank/DDBJ whole genome shotgun (WGS) entry which is preliminary data.</text>
</comment>
<keyword evidence="2" id="KW-1185">Reference proteome</keyword>
<reference evidence="1" key="1">
    <citation type="submission" date="2022-11" db="EMBL/GenBank/DDBJ databases">
        <title>Genome Sequence of Boeremia exigua.</title>
        <authorList>
            <person name="Buettner E."/>
        </authorList>
    </citation>
    <scope>NUCLEOTIDE SEQUENCE</scope>
    <source>
        <strain evidence="1">CU02</strain>
    </source>
</reference>
<gene>
    <name evidence="1" type="ORF">OPT61_g3260</name>
</gene>
<name>A0ACC2III4_9PLEO</name>